<dbReference type="SMART" id="SM01043">
    <property type="entry name" value="BTAD"/>
    <property type="match status" value="1"/>
</dbReference>
<dbReference type="Gene3D" id="1.10.260.40">
    <property type="entry name" value="lambda repressor-like DNA-binding domains"/>
    <property type="match status" value="1"/>
</dbReference>
<evidence type="ECO:0000256" key="4">
    <source>
        <dbReference type="ARBA" id="ARBA00023163"/>
    </source>
</evidence>
<dbReference type="GO" id="GO:0003677">
    <property type="term" value="F:DNA binding"/>
    <property type="evidence" value="ECO:0007669"/>
    <property type="project" value="UniProtKB-UniRule"/>
</dbReference>
<dbReference type="OrthoDB" id="581105at2"/>
<dbReference type="PROSITE" id="PS51755">
    <property type="entry name" value="OMPR_PHOB"/>
    <property type="match status" value="1"/>
</dbReference>
<dbReference type="CDD" id="cd00093">
    <property type="entry name" value="HTH_XRE"/>
    <property type="match status" value="1"/>
</dbReference>
<evidence type="ECO:0000259" key="7">
    <source>
        <dbReference type="PROSITE" id="PS51755"/>
    </source>
</evidence>
<dbReference type="GO" id="GO:0043531">
    <property type="term" value="F:ADP binding"/>
    <property type="evidence" value="ECO:0007669"/>
    <property type="project" value="InterPro"/>
</dbReference>
<dbReference type="AlphaFoldDB" id="A0A3E0HGG6"/>
<proteinExistence type="inferred from homology"/>
<dbReference type="PROSITE" id="PS50943">
    <property type="entry name" value="HTH_CROC1"/>
    <property type="match status" value="1"/>
</dbReference>
<organism evidence="8 9">
    <name type="scientific">Kutzneria buriramensis</name>
    <dbReference type="NCBI Taxonomy" id="1045776"/>
    <lineage>
        <taxon>Bacteria</taxon>
        <taxon>Bacillati</taxon>
        <taxon>Actinomycetota</taxon>
        <taxon>Actinomycetes</taxon>
        <taxon>Pseudonocardiales</taxon>
        <taxon>Pseudonocardiaceae</taxon>
        <taxon>Kutzneria</taxon>
    </lineage>
</organism>
<evidence type="ECO:0000256" key="5">
    <source>
        <dbReference type="PROSITE-ProRule" id="PRU01091"/>
    </source>
</evidence>
<dbReference type="Gene3D" id="1.25.40.10">
    <property type="entry name" value="Tetratricopeptide repeat domain"/>
    <property type="match status" value="2"/>
</dbReference>
<dbReference type="InterPro" id="IPR010982">
    <property type="entry name" value="Lambda_DNA-bd_dom_sf"/>
</dbReference>
<dbReference type="CDD" id="cd15831">
    <property type="entry name" value="BTAD"/>
    <property type="match status" value="1"/>
</dbReference>
<comment type="caution">
    <text evidence="8">The sequence shown here is derived from an EMBL/GenBank/DDBJ whole genome shotgun (WGS) entry which is preliminary data.</text>
</comment>
<dbReference type="GO" id="GO:0000160">
    <property type="term" value="P:phosphorelay signal transduction system"/>
    <property type="evidence" value="ECO:0007669"/>
    <property type="project" value="InterPro"/>
</dbReference>
<protein>
    <submittedName>
        <fullName evidence="8">DNA-binding SARP family transcriptional activator</fullName>
    </submittedName>
</protein>
<sequence length="1047" mass="111576">MVDGGASLRLLRLAAGLNQRELAARAGISVRAVRYLESGGVTRPRADSLRRLADALGVGVDELVERLGGATEEESSGQTRLRIGVLGPLRVWHDDVERPVPSAMQRLLLSLLAIQAGHTIGVGEIVDLLWSERPPATGAQLVQTYVAQLRRLLEPGPPWRVLRHVGGGYQLAVESDGLDLAECRDLAARARQAWADQAAEPAWQLYREAWSCWRGPVLAGGEPRLLDHPAVAAVTRLRVTIVAEWADVAFALGHPGDVVSALRTVCAEHPLHEGLAARLMVALAGDGQQAAALDVFERLRTCLDEELGVAPGAELRAAHLRVVRGHLPPPSSTSAVTTPRQLPVDASSFVGRHEHLRQLDAVLAAKAPVAVITGMGGIGKTALAVRWGNRVGERFYGGQLYIDLRGHSVDRPLLPREALAHLLRGLGVPANRMPDDEAQAAALYRSQLSQRPVLVVLDNAADTEQVRPLLPGGHGSLALVTSRSELGGLVAREGARLVRLDELTAEEATAVLTETIGVDRVGDEPDAAAELGRLCGRLPLALRIAAANLATSPRLRIGDHVARLAANPLTGLAVKGEASTAVRATFRLSVDVLSAARRRAFRLLGVVPGPDIGTAAVTALLGAPDDLDTLVARHLVAEPSPGRYRMHDLLRSYAAELSEEDVADRDAALLRLAEHYRLRVTDVSDALYPFLLRTPGIRPGGEGFADAAAAFAWMDAEAANVLALVNRLNTVGRHGIAWEIAHLSGGYFAMRMDALGWRSIAEAGGVAAHAGGGAMERAMAELQLGMLSSLPGRAQRSAEHSARAAQLAGEAGWIQCQAVALNNLAGFHWMAGRVDDTIDQLAEALVLHRKARRRAGEAVTLANLGAAHAERARTVGDPAGLRRAKALLDEALTVHRDIGDRRNEAETLRLLAEVHRDLGDLPLARTLAVAALTLARETGDSRTEIGSLSSLGTIEVRVGYTVAGLGHHDQALRLAIAKNEQNLHAQALLDQTDSHIQLGRAESAFFTAHDAIAIGHRTGTWLFAQRARRLLALIPPTGDPADAPPGR</sequence>
<dbReference type="SUPFAM" id="SSF52540">
    <property type="entry name" value="P-loop containing nucleoside triphosphate hydrolases"/>
    <property type="match status" value="1"/>
</dbReference>
<evidence type="ECO:0000256" key="2">
    <source>
        <dbReference type="ARBA" id="ARBA00023015"/>
    </source>
</evidence>
<feature type="domain" description="HTH cro/C1-type" evidence="6">
    <location>
        <begin position="8"/>
        <end position="63"/>
    </location>
</feature>
<evidence type="ECO:0000256" key="3">
    <source>
        <dbReference type="ARBA" id="ARBA00023125"/>
    </source>
</evidence>
<evidence type="ECO:0000256" key="1">
    <source>
        <dbReference type="ARBA" id="ARBA00005820"/>
    </source>
</evidence>
<dbReference type="SMART" id="SM00862">
    <property type="entry name" value="Trans_reg_C"/>
    <property type="match status" value="1"/>
</dbReference>
<dbReference type="PANTHER" id="PTHR35807:SF1">
    <property type="entry name" value="TRANSCRIPTIONAL REGULATOR REDD"/>
    <property type="match status" value="1"/>
</dbReference>
<dbReference type="InterPro" id="IPR051677">
    <property type="entry name" value="AfsR-DnrI-RedD_regulator"/>
</dbReference>
<dbReference type="SUPFAM" id="SSF48452">
    <property type="entry name" value="TPR-like"/>
    <property type="match status" value="3"/>
</dbReference>
<comment type="similarity">
    <text evidence="1">Belongs to the AfsR/DnrI/RedD regulatory family.</text>
</comment>
<feature type="domain" description="OmpR/PhoB-type" evidence="7">
    <location>
        <begin position="71"/>
        <end position="173"/>
    </location>
</feature>
<dbReference type="Pfam" id="PF00486">
    <property type="entry name" value="Trans_reg_C"/>
    <property type="match status" value="1"/>
</dbReference>
<dbReference type="InterPro" id="IPR001387">
    <property type="entry name" value="Cro/C1-type_HTH"/>
</dbReference>
<dbReference type="Gene3D" id="1.10.10.10">
    <property type="entry name" value="Winged helix-like DNA-binding domain superfamily/Winged helix DNA-binding domain"/>
    <property type="match status" value="1"/>
</dbReference>
<dbReference type="Pfam" id="PF03704">
    <property type="entry name" value="BTAD"/>
    <property type="match status" value="1"/>
</dbReference>
<dbReference type="SUPFAM" id="SSF47413">
    <property type="entry name" value="lambda repressor-like DNA-binding domains"/>
    <property type="match status" value="1"/>
</dbReference>
<gene>
    <name evidence="8" type="ORF">BCF44_108329</name>
</gene>
<dbReference type="InterPro" id="IPR016032">
    <property type="entry name" value="Sig_transdc_resp-reg_C-effctor"/>
</dbReference>
<dbReference type="PANTHER" id="PTHR35807">
    <property type="entry name" value="TRANSCRIPTIONAL REGULATOR REDD-RELATED"/>
    <property type="match status" value="1"/>
</dbReference>
<name>A0A3E0HGG6_9PSEU</name>
<dbReference type="InterPro" id="IPR036388">
    <property type="entry name" value="WH-like_DNA-bd_sf"/>
</dbReference>
<dbReference type="Gene3D" id="3.40.50.300">
    <property type="entry name" value="P-loop containing nucleotide triphosphate hydrolases"/>
    <property type="match status" value="1"/>
</dbReference>
<dbReference type="RefSeq" id="WP_116176761.1">
    <property type="nucleotide sequence ID" value="NZ_CP144375.1"/>
</dbReference>
<evidence type="ECO:0000259" key="6">
    <source>
        <dbReference type="PROSITE" id="PS50943"/>
    </source>
</evidence>
<dbReference type="Proteomes" id="UP000256269">
    <property type="component" value="Unassembled WGS sequence"/>
</dbReference>
<dbReference type="SUPFAM" id="SSF46894">
    <property type="entry name" value="C-terminal effector domain of the bipartite response regulators"/>
    <property type="match status" value="1"/>
</dbReference>
<dbReference type="Pfam" id="PF01381">
    <property type="entry name" value="HTH_3"/>
    <property type="match status" value="1"/>
</dbReference>
<keyword evidence="2" id="KW-0805">Transcription regulation</keyword>
<dbReference type="PRINTS" id="PR00364">
    <property type="entry name" value="DISEASERSIST"/>
</dbReference>
<feature type="DNA-binding region" description="OmpR/PhoB-type" evidence="5">
    <location>
        <begin position="71"/>
        <end position="173"/>
    </location>
</feature>
<dbReference type="InterPro" id="IPR001867">
    <property type="entry name" value="OmpR/PhoB-type_DNA-bd"/>
</dbReference>
<evidence type="ECO:0000313" key="9">
    <source>
        <dbReference type="Proteomes" id="UP000256269"/>
    </source>
</evidence>
<reference evidence="8 9" key="1">
    <citation type="submission" date="2018-08" db="EMBL/GenBank/DDBJ databases">
        <title>Genomic Encyclopedia of Archaeal and Bacterial Type Strains, Phase II (KMG-II): from individual species to whole genera.</title>
        <authorList>
            <person name="Goeker M."/>
        </authorList>
    </citation>
    <scope>NUCLEOTIDE SEQUENCE [LARGE SCALE GENOMIC DNA]</scope>
    <source>
        <strain evidence="8 9">DSM 45791</strain>
    </source>
</reference>
<dbReference type="InterPro" id="IPR005158">
    <property type="entry name" value="BTAD"/>
</dbReference>
<dbReference type="GO" id="GO:0006355">
    <property type="term" value="P:regulation of DNA-templated transcription"/>
    <property type="evidence" value="ECO:0007669"/>
    <property type="project" value="InterPro"/>
</dbReference>
<dbReference type="SMART" id="SM00530">
    <property type="entry name" value="HTH_XRE"/>
    <property type="match status" value="1"/>
</dbReference>
<dbReference type="EMBL" id="QUNO01000008">
    <property type="protein sequence ID" value="REH44848.1"/>
    <property type="molecule type" value="Genomic_DNA"/>
</dbReference>
<evidence type="ECO:0000313" key="8">
    <source>
        <dbReference type="EMBL" id="REH44848.1"/>
    </source>
</evidence>
<dbReference type="InterPro" id="IPR027417">
    <property type="entry name" value="P-loop_NTPase"/>
</dbReference>
<keyword evidence="3 5" id="KW-0238">DNA-binding</keyword>
<keyword evidence="4" id="KW-0804">Transcription</keyword>
<accession>A0A3E0HGG6</accession>
<keyword evidence="9" id="KW-1185">Reference proteome</keyword>
<dbReference type="InterPro" id="IPR011990">
    <property type="entry name" value="TPR-like_helical_dom_sf"/>
</dbReference>